<keyword evidence="1" id="KW-1133">Transmembrane helix</keyword>
<dbReference type="GO" id="GO:0004252">
    <property type="term" value="F:serine-type endopeptidase activity"/>
    <property type="evidence" value="ECO:0007669"/>
    <property type="project" value="InterPro"/>
</dbReference>
<sequence>MMNTDYPAKLDGVLSIGSINEKNKRSSFSAIGKIDYVFNGENVQSIGFVAFSVGFVAIPEVFVALPQVLLASPS</sequence>
<organism evidence="2 3">
    <name type="scientific">Lysinibacillus mangiferihumi</name>
    <dbReference type="NCBI Taxonomy" id="1130819"/>
    <lineage>
        <taxon>Bacteria</taxon>
        <taxon>Bacillati</taxon>
        <taxon>Bacillota</taxon>
        <taxon>Bacilli</taxon>
        <taxon>Bacillales</taxon>
        <taxon>Bacillaceae</taxon>
        <taxon>Lysinibacillus</taxon>
    </lineage>
</organism>
<dbReference type="RefSeq" id="WP_107894112.1">
    <property type="nucleotide sequence ID" value="NZ_PYWM01000002.1"/>
</dbReference>
<keyword evidence="1" id="KW-0472">Membrane</keyword>
<dbReference type="Proteomes" id="UP000308744">
    <property type="component" value="Unassembled WGS sequence"/>
</dbReference>
<protein>
    <submittedName>
        <fullName evidence="2">Uncharacterized protein</fullName>
    </submittedName>
</protein>
<feature type="transmembrane region" description="Helical" evidence="1">
    <location>
        <begin position="46"/>
        <end position="70"/>
    </location>
</feature>
<evidence type="ECO:0000313" key="3">
    <source>
        <dbReference type="Proteomes" id="UP000308744"/>
    </source>
</evidence>
<keyword evidence="3" id="KW-1185">Reference proteome</keyword>
<dbReference type="GO" id="GO:0006508">
    <property type="term" value="P:proteolysis"/>
    <property type="evidence" value="ECO:0007669"/>
    <property type="project" value="InterPro"/>
</dbReference>
<dbReference type="EMBL" id="SZPU01000067">
    <property type="protein sequence ID" value="TKI63603.1"/>
    <property type="molecule type" value="Genomic_DNA"/>
</dbReference>
<dbReference type="InterPro" id="IPR036852">
    <property type="entry name" value="Peptidase_S8/S53_dom_sf"/>
</dbReference>
<gene>
    <name evidence="2" type="ORF">FC756_18240</name>
</gene>
<dbReference type="AlphaFoldDB" id="A0A4V5TKH1"/>
<evidence type="ECO:0000313" key="2">
    <source>
        <dbReference type="EMBL" id="TKI63603.1"/>
    </source>
</evidence>
<keyword evidence="1" id="KW-0812">Transmembrane</keyword>
<reference evidence="2 3" key="1">
    <citation type="submission" date="2019-04" db="EMBL/GenBank/DDBJ databases">
        <title>Lysinibacillus genome sequencing.</title>
        <authorList>
            <person name="Dunlap C."/>
        </authorList>
    </citation>
    <scope>NUCLEOTIDE SEQUENCE [LARGE SCALE GENOMIC DNA]</scope>
    <source>
        <strain evidence="2 3">CCTCC AB 2010389</strain>
    </source>
</reference>
<accession>A0A4V5TKH1</accession>
<proteinExistence type="predicted"/>
<name>A0A4V5TKH1_9BACI</name>
<evidence type="ECO:0000256" key="1">
    <source>
        <dbReference type="SAM" id="Phobius"/>
    </source>
</evidence>
<comment type="caution">
    <text evidence="2">The sequence shown here is derived from an EMBL/GenBank/DDBJ whole genome shotgun (WGS) entry which is preliminary data.</text>
</comment>
<dbReference type="SUPFAM" id="SSF52743">
    <property type="entry name" value="Subtilisin-like"/>
    <property type="match status" value="1"/>
</dbReference>
<dbReference type="Gene3D" id="3.40.50.200">
    <property type="entry name" value="Peptidase S8/S53 domain"/>
    <property type="match status" value="1"/>
</dbReference>